<feature type="non-terminal residue" evidence="2">
    <location>
        <position position="1"/>
    </location>
</feature>
<organism evidence="2 3">
    <name type="scientific">Streptomyces spinosisporus</name>
    <dbReference type="NCBI Taxonomy" id="2927582"/>
    <lineage>
        <taxon>Bacteria</taxon>
        <taxon>Bacillati</taxon>
        <taxon>Actinomycetota</taxon>
        <taxon>Actinomycetes</taxon>
        <taxon>Kitasatosporales</taxon>
        <taxon>Streptomycetaceae</taxon>
        <taxon>Streptomyces</taxon>
    </lineage>
</organism>
<protein>
    <recommendedName>
        <fullName evidence="4">DUF222 domain-containing protein</fullName>
    </recommendedName>
</protein>
<feature type="region of interest" description="Disordered" evidence="1">
    <location>
        <begin position="224"/>
        <end position="247"/>
    </location>
</feature>
<dbReference type="EMBL" id="JALDAX010000032">
    <property type="protein sequence ID" value="MCI3246355.1"/>
    <property type="molecule type" value="Genomic_DNA"/>
</dbReference>
<evidence type="ECO:0008006" key="4">
    <source>
        <dbReference type="Google" id="ProtNLM"/>
    </source>
</evidence>
<reference evidence="2" key="1">
    <citation type="submission" date="2022-03" db="EMBL/GenBank/DDBJ databases">
        <title>Streptomyces 7R015 and 7R016 isolated from Barleria lupulina in Thailand.</title>
        <authorList>
            <person name="Kanchanasin P."/>
            <person name="Phongsopitanun W."/>
            <person name="Tanasupawat S."/>
        </authorList>
    </citation>
    <scope>NUCLEOTIDE SEQUENCE</scope>
    <source>
        <strain evidence="2">7R016</strain>
    </source>
</reference>
<evidence type="ECO:0000313" key="2">
    <source>
        <dbReference type="EMBL" id="MCI3246355.1"/>
    </source>
</evidence>
<sequence>AVLGDQRAAIRAETLREAADAIDRETQQAKNDGVLEPDKFRPCRDASAQLRAMAAEAQQPGHVYLSTGCLHGEHAYCANVDGIAGLKKPAQCKFCAAPCTCPCHTEQQPDTETLRTAAVGPAPKELHIRVLREVLARMDGSRGDGDSATEDVGAATVRTVLVEILAGMQPTAGRAADTEAQQPETEAPSPVHAVPLPGSNGISSCCGRPPCEFVGERVTRNPDEVTCTGRAVPQQPAAADTGEETDA</sequence>
<comment type="caution">
    <text evidence="2">The sequence shown here is derived from an EMBL/GenBank/DDBJ whole genome shotgun (WGS) entry which is preliminary data.</text>
</comment>
<keyword evidence="3" id="KW-1185">Reference proteome</keyword>
<gene>
    <name evidence="2" type="ORF">MQN93_42355</name>
</gene>
<dbReference type="Proteomes" id="UP001165270">
    <property type="component" value="Unassembled WGS sequence"/>
</dbReference>
<proteinExistence type="predicted"/>
<name>A0ABS9XWT4_9ACTN</name>
<accession>A0ABS9XWT4</accession>
<feature type="region of interest" description="Disordered" evidence="1">
    <location>
        <begin position="170"/>
        <end position="196"/>
    </location>
</feature>
<evidence type="ECO:0000313" key="3">
    <source>
        <dbReference type="Proteomes" id="UP001165270"/>
    </source>
</evidence>
<evidence type="ECO:0000256" key="1">
    <source>
        <dbReference type="SAM" id="MobiDB-lite"/>
    </source>
</evidence>